<evidence type="ECO:0000313" key="2">
    <source>
        <dbReference type="Proteomes" id="UP000304953"/>
    </source>
</evidence>
<protein>
    <submittedName>
        <fullName evidence="1">Uncharacterized protein</fullName>
    </submittedName>
</protein>
<proteinExistence type="predicted"/>
<dbReference type="EMBL" id="SRYA01000026">
    <property type="protein sequence ID" value="TGY95628.1"/>
    <property type="molecule type" value="Genomic_DNA"/>
</dbReference>
<reference evidence="1" key="1">
    <citation type="submission" date="2019-04" db="EMBL/GenBank/DDBJ databases">
        <title>Microbes associate with the intestines of laboratory mice.</title>
        <authorList>
            <person name="Navarre W."/>
            <person name="Wong E."/>
            <person name="Huang K."/>
            <person name="Tropini C."/>
            <person name="Ng K."/>
            <person name="Yu B."/>
        </authorList>
    </citation>
    <scope>NUCLEOTIDE SEQUENCE</scope>
    <source>
        <strain evidence="1">NM01_1-7b</strain>
    </source>
</reference>
<evidence type="ECO:0000313" key="1">
    <source>
        <dbReference type="EMBL" id="TGY95628.1"/>
    </source>
</evidence>
<comment type="caution">
    <text evidence="1">The sequence shown here is derived from an EMBL/GenBank/DDBJ whole genome shotgun (WGS) entry which is preliminary data.</text>
</comment>
<keyword evidence="2" id="KW-1185">Reference proteome</keyword>
<gene>
    <name evidence="1" type="ORF">E5329_13700</name>
</gene>
<dbReference type="Proteomes" id="UP000304953">
    <property type="component" value="Unassembled WGS sequence"/>
</dbReference>
<organism evidence="1 2">
    <name type="scientific">Petralouisia muris</name>
    <dbReference type="NCBI Taxonomy" id="3032872"/>
    <lineage>
        <taxon>Bacteria</taxon>
        <taxon>Bacillati</taxon>
        <taxon>Bacillota</taxon>
        <taxon>Clostridia</taxon>
        <taxon>Lachnospirales</taxon>
        <taxon>Lachnospiraceae</taxon>
        <taxon>Petralouisia</taxon>
    </lineage>
</organism>
<sequence length="75" mass="8308">MNGISLNGFKVIHGGIVLNALALKAIKMRDGMDASNREIVEKPIWLEVLAINEDGNIVSIRDEAWTFQFVPVVTK</sequence>
<name>A0AC61RV04_9FIRM</name>
<accession>A0AC61RV04</accession>